<feature type="transmembrane region" description="Helical" evidence="6">
    <location>
        <begin position="31"/>
        <end position="54"/>
    </location>
</feature>
<feature type="domain" description="Major facilitator superfamily (MFS) profile" evidence="7">
    <location>
        <begin position="31"/>
        <end position="445"/>
    </location>
</feature>
<feature type="transmembrane region" description="Helical" evidence="6">
    <location>
        <begin position="389"/>
        <end position="413"/>
    </location>
</feature>
<keyword evidence="9" id="KW-1185">Reference proteome</keyword>
<feature type="transmembrane region" description="Helical" evidence="6">
    <location>
        <begin position="268"/>
        <end position="290"/>
    </location>
</feature>
<evidence type="ECO:0000256" key="5">
    <source>
        <dbReference type="ARBA" id="ARBA00023136"/>
    </source>
</evidence>
<evidence type="ECO:0000259" key="7">
    <source>
        <dbReference type="PROSITE" id="PS50850"/>
    </source>
</evidence>
<feature type="transmembrane region" description="Helical" evidence="6">
    <location>
        <begin position="302"/>
        <end position="322"/>
    </location>
</feature>
<keyword evidence="5 6" id="KW-0472">Membrane</keyword>
<dbReference type="Gene3D" id="1.20.1250.20">
    <property type="entry name" value="MFS general substrate transporter like domains"/>
    <property type="match status" value="2"/>
</dbReference>
<reference evidence="8" key="1">
    <citation type="submission" date="2024-06" db="EMBL/GenBank/DDBJ databases">
        <title>Genome sequence of Vogesella sp. MAHUQ-64.</title>
        <authorList>
            <person name="Huq M.A."/>
        </authorList>
    </citation>
    <scope>NUCLEOTIDE SEQUENCE</scope>
    <source>
        <strain evidence="8">MAHUQ-64</strain>
    </source>
</reference>
<feature type="transmembrane region" description="Helical" evidence="6">
    <location>
        <begin position="419"/>
        <end position="441"/>
    </location>
</feature>
<dbReference type="PROSITE" id="PS50850">
    <property type="entry name" value="MFS"/>
    <property type="match status" value="1"/>
</dbReference>
<feature type="transmembrane region" description="Helical" evidence="6">
    <location>
        <begin position="97"/>
        <end position="116"/>
    </location>
</feature>
<dbReference type="RefSeq" id="WP_349588612.1">
    <property type="nucleotide sequence ID" value="NZ_JBEFLD010000006.1"/>
</dbReference>
<gene>
    <name evidence="8" type="primary">hpaX</name>
    <name evidence="8" type="ORF">ABNW52_13220</name>
</gene>
<evidence type="ECO:0000256" key="2">
    <source>
        <dbReference type="ARBA" id="ARBA00022448"/>
    </source>
</evidence>
<evidence type="ECO:0000256" key="1">
    <source>
        <dbReference type="ARBA" id="ARBA00004141"/>
    </source>
</evidence>
<name>A0ABV1M5R8_9NEIS</name>
<dbReference type="InterPro" id="IPR036259">
    <property type="entry name" value="MFS_trans_sf"/>
</dbReference>
<dbReference type="SUPFAM" id="SSF103473">
    <property type="entry name" value="MFS general substrate transporter"/>
    <property type="match status" value="1"/>
</dbReference>
<accession>A0ABV1M5R8</accession>
<dbReference type="Proteomes" id="UP001433638">
    <property type="component" value="Unassembled WGS sequence"/>
</dbReference>
<feature type="transmembrane region" description="Helical" evidence="6">
    <location>
        <begin position="122"/>
        <end position="145"/>
    </location>
</feature>
<comment type="subcellular location">
    <subcellularLocation>
        <location evidence="1">Membrane</location>
        <topology evidence="1">Multi-pass membrane protein</topology>
    </subcellularLocation>
</comment>
<proteinExistence type="predicted"/>
<dbReference type="InterPro" id="IPR011701">
    <property type="entry name" value="MFS"/>
</dbReference>
<feature type="transmembrane region" description="Helical" evidence="6">
    <location>
        <begin position="358"/>
        <end position="377"/>
    </location>
</feature>
<feature type="transmembrane region" description="Helical" evidence="6">
    <location>
        <begin position="66"/>
        <end position="85"/>
    </location>
</feature>
<evidence type="ECO:0000256" key="3">
    <source>
        <dbReference type="ARBA" id="ARBA00022692"/>
    </source>
</evidence>
<dbReference type="CDD" id="cd17319">
    <property type="entry name" value="MFS_ExuT_GudP_like"/>
    <property type="match status" value="1"/>
</dbReference>
<comment type="caution">
    <text evidence="8">The sequence shown here is derived from an EMBL/GenBank/DDBJ whole genome shotgun (WGS) entry which is preliminary data.</text>
</comment>
<dbReference type="PANTHER" id="PTHR43791">
    <property type="entry name" value="PERMEASE-RELATED"/>
    <property type="match status" value="1"/>
</dbReference>
<dbReference type="PANTHER" id="PTHR43791:SF102">
    <property type="entry name" value="4-HYDROXYPHENYLACETATE CATABOLISM PROTEIN"/>
    <property type="match status" value="1"/>
</dbReference>
<protein>
    <submittedName>
        <fullName evidence="8">4-hydroxyphenylacetate permease</fullName>
    </submittedName>
</protein>
<dbReference type="EMBL" id="JBEFLD010000006">
    <property type="protein sequence ID" value="MEQ6291572.1"/>
    <property type="molecule type" value="Genomic_DNA"/>
</dbReference>
<evidence type="ECO:0000313" key="9">
    <source>
        <dbReference type="Proteomes" id="UP001433638"/>
    </source>
</evidence>
<dbReference type="InterPro" id="IPR012707">
    <property type="entry name" value="HPA_permease"/>
</dbReference>
<evidence type="ECO:0000256" key="6">
    <source>
        <dbReference type="SAM" id="Phobius"/>
    </source>
</evidence>
<dbReference type="NCBIfam" id="TIGR02332">
    <property type="entry name" value="HpaX"/>
    <property type="match status" value="1"/>
</dbReference>
<sequence>MQMEKTAAAPTALAPTAEQDQQLIGKVSGRLIWFLFILFVFSFLDRINIGFAGLTMAHDLQLSATMFGLATTIFYIAYVACGIPSNMMLSRIGARRWIAIIMVAWGLASTATMFAHDANSLYLLRALVGVTEAGFLPGMLLYLTFWFPRAYRARANALFMIAMPVTAAAGSVASGYLLELNGLWGLAGWQWLFMVEGLPAALLGIAVWYYLDDSPAQAGWLSSTEKQRLQQLLLQEQLEQQAAPQAAANVGREAGIWRELLSPSVLKFALAYFCLVNTLSMVNIWVPQIVKSFNSGSSNATIGMLAAIPQLATIIAMLWWGARSDRKQERRWHTVLPMLAAAAGWLLCAYADGAALRLAGIVVASAGAFTAMTIFWTTPDAVLSTRAKAIGIALINATGNVGSALSSVVVGWLKDISHSFTSGMLFAVAVLVIGALVMLAIPAGKPAQQ</sequence>
<evidence type="ECO:0000256" key="4">
    <source>
        <dbReference type="ARBA" id="ARBA00022989"/>
    </source>
</evidence>
<dbReference type="Pfam" id="PF07690">
    <property type="entry name" value="MFS_1"/>
    <property type="match status" value="1"/>
</dbReference>
<keyword evidence="4 6" id="KW-1133">Transmembrane helix</keyword>
<feature type="transmembrane region" description="Helical" evidence="6">
    <location>
        <begin position="157"/>
        <end position="177"/>
    </location>
</feature>
<feature type="transmembrane region" description="Helical" evidence="6">
    <location>
        <begin position="189"/>
        <end position="211"/>
    </location>
</feature>
<keyword evidence="2" id="KW-0813">Transport</keyword>
<dbReference type="InterPro" id="IPR020846">
    <property type="entry name" value="MFS_dom"/>
</dbReference>
<keyword evidence="3 6" id="KW-0812">Transmembrane</keyword>
<organism evidence="8 9">
    <name type="scientific">Vogesella oryzagri</name>
    <dbReference type="NCBI Taxonomy" id="3160864"/>
    <lineage>
        <taxon>Bacteria</taxon>
        <taxon>Pseudomonadati</taxon>
        <taxon>Pseudomonadota</taxon>
        <taxon>Betaproteobacteria</taxon>
        <taxon>Neisseriales</taxon>
        <taxon>Chromobacteriaceae</taxon>
        <taxon>Vogesella</taxon>
    </lineage>
</organism>
<evidence type="ECO:0000313" key="8">
    <source>
        <dbReference type="EMBL" id="MEQ6291572.1"/>
    </source>
</evidence>